<dbReference type="PANTHER" id="PTHR43537:SF41">
    <property type="entry name" value="TRANSCRIPTIONAL REGULATORY PROTEIN"/>
    <property type="match status" value="1"/>
</dbReference>
<dbReference type="GO" id="GO:0003700">
    <property type="term" value="F:DNA-binding transcription factor activity"/>
    <property type="evidence" value="ECO:0007669"/>
    <property type="project" value="InterPro"/>
</dbReference>
<evidence type="ECO:0000313" key="6">
    <source>
        <dbReference type="EMBL" id="QCI69217.1"/>
    </source>
</evidence>
<evidence type="ECO:0000256" key="2">
    <source>
        <dbReference type="ARBA" id="ARBA00023125"/>
    </source>
</evidence>
<dbReference type="SUPFAM" id="SSF46785">
    <property type="entry name" value="Winged helix' DNA-binding domain"/>
    <property type="match status" value="1"/>
</dbReference>
<reference evidence="6 7" key="1">
    <citation type="submission" date="2019-04" db="EMBL/GenBank/DDBJ databases">
        <title>Phreatobacter aquaticus sp. nov.</title>
        <authorList>
            <person name="Choi A."/>
        </authorList>
    </citation>
    <scope>NUCLEOTIDE SEQUENCE [LARGE SCALE GENOMIC DNA]</scope>
    <source>
        <strain evidence="6 7">KCTC 52518</strain>
    </source>
</reference>
<dbReference type="EMBL" id="CP039690">
    <property type="protein sequence ID" value="QCI69217.1"/>
    <property type="molecule type" value="Genomic_DNA"/>
</dbReference>
<dbReference type="SMART" id="SM00345">
    <property type="entry name" value="HTH_GNTR"/>
    <property type="match status" value="1"/>
</dbReference>
<accession>A0A4D7BMZ4</accession>
<dbReference type="Pfam" id="PF00392">
    <property type="entry name" value="GntR"/>
    <property type="match status" value="1"/>
</dbReference>
<organism evidence="6 7">
    <name type="scientific">Phreatobacter stygius</name>
    <dbReference type="NCBI Taxonomy" id="1940610"/>
    <lineage>
        <taxon>Bacteria</taxon>
        <taxon>Pseudomonadati</taxon>
        <taxon>Pseudomonadota</taxon>
        <taxon>Alphaproteobacteria</taxon>
        <taxon>Hyphomicrobiales</taxon>
        <taxon>Phreatobacteraceae</taxon>
        <taxon>Phreatobacter</taxon>
    </lineage>
</organism>
<evidence type="ECO:0000256" key="4">
    <source>
        <dbReference type="SAM" id="MobiDB-lite"/>
    </source>
</evidence>
<keyword evidence="1" id="KW-0805">Transcription regulation</keyword>
<gene>
    <name evidence="6" type="ORF">E8M01_13695</name>
</gene>
<dbReference type="AlphaFoldDB" id="A0A4D7BMZ4"/>
<dbReference type="KEGG" id="pstg:E8M01_13695"/>
<keyword evidence="2" id="KW-0238">DNA-binding</keyword>
<protein>
    <submittedName>
        <fullName evidence="6">GntR family transcriptional regulator</fullName>
    </submittedName>
</protein>
<dbReference type="OrthoDB" id="9810548at2"/>
<dbReference type="SUPFAM" id="SSF48008">
    <property type="entry name" value="GntR ligand-binding domain-like"/>
    <property type="match status" value="1"/>
</dbReference>
<sequence>MTGPHARGRSAASSEPKLPAHELVREGLREAIMSGEFESGTLLRQDALAERFGTSRIPVREALQKLEAEGLVRIHPNRGAVVTHLSLEDVLELMDIRIALECRALTLAIPNMTEEDTAALEEDLRLYDQEEDPRNWPRLNWKFHQAIYAACDRPKLISMIESNVEQIGRFTSEQVSLAAGKRRPQEEHWNILEACKQGNAEKAARLLQQHIQHTQKSLLAAARREGLIRPRR</sequence>
<dbReference type="InterPro" id="IPR011711">
    <property type="entry name" value="GntR_C"/>
</dbReference>
<dbReference type="GO" id="GO:0003677">
    <property type="term" value="F:DNA binding"/>
    <property type="evidence" value="ECO:0007669"/>
    <property type="project" value="UniProtKB-KW"/>
</dbReference>
<evidence type="ECO:0000256" key="3">
    <source>
        <dbReference type="ARBA" id="ARBA00023163"/>
    </source>
</evidence>
<dbReference type="SMART" id="SM00895">
    <property type="entry name" value="FCD"/>
    <property type="match status" value="1"/>
</dbReference>
<dbReference type="InterPro" id="IPR036388">
    <property type="entry name" value="WH-like_DNA-bd_sf"/>
</dbReference>
<dbReference type="Proteomes" id="UP000298781">
    <property type="component" value="Chromosome"/>
</dbReference>
<feature type="domain" description="HTH gntR-type" evidence="5">
    <location>
        <begin position="18"/>
        <end position="85"/>
    </location>
</feature>
<name>A0A4D7BMZ4_9HYPH</name>
<dbReference type="PRINTS" id="PR00035">
    <property type="entry name" value="HTHGNTR"/>
</dbReference>
<keyword evidence="3" id="KW-0804">Transcription</keyword>
<dbReference type="InterPro" id="IPR008920">
    <property type="entry name" value="TF_FadR/GntR_C"/>
</dbReference>
<evidence type="ECO:0000259" key="5">
    <source>
        <dbReference type="PROSITE" id="PS50949"/>
    </source>
</evidence>
<dbReference type="InterPro" id="IPR036390">
    <property type="entry name" value="WH_DNA-bd_sf"/>
</dbReference>
<evidence type="ECO:0000256" key="1">
    <source>
        <dbReference type="ARBA" id="ARBA00023015"/>
    </source>
</evidence>
<dbReference type="Gene3D" id="1.20.120.530">
    <property type="entry name" value="GntR ligand-binding domain-like"/>
    <property type="match status" value="1"/>
</dbReference>
<feature type="region of interest" description="Disordered" evidence="4">
    <location>
        <begin position="1"/>
        <end position="20"/>
    </location>
</feature>
<dbReference type="InterPro" id="IPR000524">
    <property type="entry name" value="Tscrpt_reg_HTH_GntR"/>
</dbReference>
<dbReference type="CDD" id="cd07377">
    <property type="entry name" value="WHTH_GntR"/>
    <property type="match status" value="1"/>
</dbReference>
<dbReference type="Pfam" id="PF07729">
    <property type="entry name" value="FCD"/>
    <property type="match status" value="1"/>
</dbReference>
<dbReference type="Gene3D" id="1.10.10.10">
    <property type="entry name" value="Winged helix-like DNA-binding domain superfamily/Winged helix DNA-binding domain"/>
    <property type="match status" value="1"/>
</dbReference>
<dbReference type="PANTHER" id="PTHR43537">
    <property type="entry name" value="TRANSCRIPTIONAL REGULATOR, GNTR FAMILY"/>
    <property type="match status" value="1"/>
</dbReference>
<proteinExistence type="predicted"/>
<keyword evidence="7" id="KW-1185">Reference proteome</keyword>
<evidence type="ECO:0000313" key="7">
    <source>
        <dbReference type="Proteomes" id="UP000298781"/>
    </source>
</evidence>
<dbReference type="PROSITE" id="PS50949">
    <property type="entry name" value="HTH_GNTR"/>
    <property type="match status" value="1"/>
</dbReference>